<feature type="domain" description="EamA" evidence="8">
    <location>
        <begin position="148"/>
        <end position="281"/>
    </location>
</feature>
<dbReference type="PANTHER" id="PTHR32322:SF18">
    <property type="entry name" value="S-ADENOSYLMETHIONINE_S-ADENOSYLHOMOCYSTEINE TRANSPORTER"/>
    <property type="match status" value="1"/>
</dbReference>
<name>A0A0M3Q957_9CORY</name>
<evidence type="ECO:0000313" key="10">
    <source>
        <dbReference type="Proteomes" id="UP000068067"/>
    </source>
</evidence>
<dbReference type="Pfam" id="PF00892">
    <property type="entry name" value="EamA"/>
    <property type="match status" value="1"/>
</dbReference>
<feature type="transmembrane region" description="Helical" evidence="7">
    <location>
        <begin position="123"/>
        <end position="142"/>
    </location>
</feature>
<dbReference type="InterPro" id="IPR037185">
    <property type="entry name" value="EmrE-like"/>
</dbReference>
<dbReference type="PANTHER" id="PTHR32322">
    <property type="entry name" value="INNER MEMBRANE TRANSPORTER"/>
    <property type="match status" value="1"/>
</dbReference>
<accession>A0A0M3Q957</accession>
<dbReference type="STRING" id="931089.CDES_03130"/>
<feature type="transmembrane region" description="Helical" evidence="7">
    <location>
        <begin position="71"/>
        <end position="89"/>
    </location>
</feature>
<feature type="transmembrane region" description="Helical" evidence="7">
    <location>
        <begin position="38"/>
        <end position="59"/>
    </location>
</feature>
<feature type="transmembrane region" description="Helical" evidence="7">
    <location>
        <begin position="238"/>
        <end position="258"/>
    </location>
</feature>
<dbReference type="InterPro" id="IPR050638">
    <property type="entry name" value="AA-Vitamin_Transporters"/>
</dbReference>
<gene>
    <name evidence="9" type="ORF">CDES_03130</name>
</gene>
<evidence type="ECO:0000256" key="2">
    <source>
        <dbReference type="ARBA" id="ARBA00007362"/>
    </source>
</evidence>
<dbReference type="KEGG" id="cdx:CDES_03130"/>
<feature type="transmembrane region" description="Helical" evidence="7">
    <location>
        <begin position="208"/>
        <end position="226"/>
    </location>
</feature>
<organism evidence="9 10">
    <name type="scientific">Corynebacterium deserti GIMN1.010</name>
    <dbReference type="NCBI Taxonomy" id="931089"/>
    <lineage>
        <taxon>Bacteria</taxon>
        <taxon>Bacillati</taxon>
        <taxon>Actinomycetota</taxon>
        <taxon>Actinomycetes</taxon>
        <taxon>Mycobacteriales</taxon>
        <taxon>Corynebacteriaceae</taxon>
        <taxon>Corynebacterium</taxon>
    </lineage>
</organism>
<keyword evidence="4 7" id="KW-0812">Transmembrane</keyword>
<evidence type="ECO:0000259" key="8">
    <source>
        <dbReference type="Pfam" id="PF00892"/>
    </source>
</evidence>
<feature type="transmembrane region" description="Helical" evidence="7">
    <location>
        <begin position="12"/>
        <end position="32"/>
    </location>
</feature>
<keyword evidence="5 7" id="KW-1133">Transmembrane helix</keyword>
<evidence type="ECO:0000256" key="5">
    <source>
        <dbReference type="ARBA" id="ARBA00022989"/>
    </source>
</evidence>
<sequence>MAIIKGMNKQSAAVLMVMGSALSLQFGAAIGTQLFPLIGPWAVTSFRLFIAGLIMCLVIRPRLRSWTKKQWIAVLLLGLSLGGMNSLFYASIELIPLGTAVTIEFLGPLIFSAVLARTLKNGLCVALAFLGMALLGIDSLSGETLDPLGVIFAAVAGIFWVCYILASKKIGQLIPGTSGLAVALIIGAVAVFPLGATHMGPTFQTPTLLILALGTALLGSLIPYSLELSALRRLPAPIFSILLSLEPAFAAAVGWILLDQIPTALKWAAIILVIAASIGVTWEPKKMLVDAPLHSKHKAKRRVHTPS</sequence>
<keyword evidence="3" id="KW-1003">Cell membrane</keyword>
<keyword evidence="10" id="KW-1185">Reference proteome</keyword>
<feature type="transmembrane region" description="Helical" evidence="7">
    <location>
        <begin position="95"/>
        <end position="116"/>
    </location>
</feature>
<evidence type="ECO:0000256" key="6">
    <source>
        <dbReference type="ARBA" id="ARBA00023136"/>
    </source>
</evidence>
<dbReference type="AlphaFoldDB" id="A0A0M3Q957"/>
<dbReference type="Proteomes" id="UP000068067">
    <property type="component" value="Chromosome"/>
</dbReference>
<comment type="similarity">
    <text evidence="2">Belongs to the EamA transporter family.</text>
</comment>
<evidence type="ECO:0000256" key="7">
    <source>
        <dbReference type="SAM" id="Phobius"/>
    </source>
</evidence>
<comment type="subcellular location">
    <subcellularLocation>
        <location evidence="1">Cell membrane</location>
        <topology evidence="1">Multi-pass membrane protein</topology>
    </subcellularLocation>
</comment>
<dbReference type="GO" id="GO:0005886">
    <property type="term" value="C:plasma membrane"/>
    <property type="evidence" value="ECO:0007669"/>
    <property type="project" value="UniProtKB-SubCell"/>
</dbReference>
<dbReference type="EMBL" id="CP009220">
    <property type="protein sequence ID" value="ALC05079.1"/>
    <property type="molecule type" value="Genomic_DNA"/>
</dbReference>
<proteinExistence type="inferred from homology"/>
<evidence type="ECO:0000256" key="1">
    <source>
        <dbReference type="ARBA" id="ARBA00004651"/>
    </source>
</evidence>
<evidence type="ECO:0000256" key="4">
    <source>
        <dbReference type="ARBA" id="ARBA00022692"/>
    </source>
</evidence>
<keyword evidence="6 7" id="KW-0472">Membrane</keyword>
<feature type="transmembrane region" description="Helical" evidence="7">
    <location>
        <begin position="264"/>
        <end position="282"/>
    </location>
</feature>
<dbReference type="InterPro" id="IPR000620">
    <property type="entry name" value="EamA_dom"/>
</dbReference>
<evidence type="ECO:0000256" key="3">
    <source>
        <dbReference type="ARBA" id="ARBA00022475"/>
    </source>
</evidence>
<reference evidence="9 10" key="1">
    <citation type="submission" date="2014-08" db="EMBL/GenBank/DDBJ databases">
        <title>Complete genome sequence of Corynebacterium deserti GIMN1.010 (=DSM 45689), isolated from desert sand in western China.</title>
        <authorList>
            <person name="Ruckert C."/>
            <person name="Albersmeier A."/>
            <person name="Kalinowski J."/>
        </authorList>
    </citation>
    <scope>NUCLEOTIDE SEQUENCE [LARGE SCALE GENOMIC DNA]</scope>
    <source>
        <strain evidence="9 10">GIMN1.010</strain>
    </source>
</reference>
<feature type="transmembrane region" description="Helical" evidence="7">
    <location>
        <begin position="173"/>
        <end position="196"/>
    </location>
</feature>
<evidence type="ECO:0000313" key="9">
    <source>
        <dbReference type="EMBL" id="ALC05079.1"/>
    </source>
</evidence>
<feature type="transmembrane region" description="Helical" evidence="7">
    <location>
        <begin position="148"/>
        <end position="166"/>
    </location>
</feature>
<dbReference type="SUPFAM" id="SSF103481">
    <property type="entry name" value="Multidrug resistance efflux transporter EmrE"/>
    <property type="match status" value="2"/>
</dbReference>
<protein>
    <recommendedName>
        <fullName evidence="8">EamA domain-containing protein</fullName>
    </recommendedName>
</protein>
<dbReference type="PATRIC" id="fig|931089.4.peg.634"/>